<dbReference type="InterPro" id="IPR006886">
    <property type="entry name" value="RNA_pol_III_Rpc5"/>
</dbReference>
<dbReference type="PANTHER" id="PTHR12069:SF0">
    <property type="entry name" value="DNA-DIRECTED RNA POLYMERASE III SUBUNIT RPC5"/>
    <property type="match status" value="1"/>
</dbReference>
<evidence type="ECO:0000313" key="2">
    <source>
        <dbReference type="EMBL" id="EFJ03996.1"/>
    </source>
</evidence>
<feature type="compositionally biased region" description="Basic and acidic residues" evidence="1">
    <location>
        <begin position="160"/>
        <end position="179"/>
    </location>
</feature>
<dbReference type="OMA" id="VFQYPIY"/>
<dbReference type="eggNOG" id="KOG2354">
    <property type="taxonomic scope" value="Eukaryota"/>
</dbReference>
<dbReference type="GO" id="GO:0005666">
    <property type="term" value="C:RNA polymerase III complex"/>
    <property type="evidence" value="ECO:0007669"/>
    <property type="project" value="TreeGrafter"/>
</dbReference>
<name>D8PKL4_SCHCM</name>
<dbReference type="GO" id="GO:0042797">
    <property type="term" value="P:tRNA transcription by RNA polymerase III"/>
    <property type="evidence" value="ECO:0007669"/>
    <property type="project" value="TreeGrafter"/>
</dbReference>
<keyword evidence="3" id="KW-1185">Reference proteome</keyword>
<dbReference type="EMBL" id="GL377302">
    <property type="protein sequence ID" value="EFJ03996.1"/>
    <property type="molecule type" value="Genomic_DNA"/>
</dbReference>
<gene>
    <name evidence="2" type="ORF">SCHCODRAFT_231786</name>
</gene>
<dbReference type="Pfam" id="PF04801">
    <property type="entry name" value="RPC5"/>
    <property type="match status" value="1"/>
</dbReference>
<dbReference type="STRING" id="578458.D8PKL4"/>
<dbReference type="InParanoid" id="D8PKL4"/>
<feature type="compositionally biased region" description="Basic residues" evidence="1">
    <location>
        <begin position="14"/>
        <end position="26"/>
    </location>
</feature>
<dbReference type="VEuPathDB" id="FungiDB:SCHCODRAFT_02609885"/>
<protein>
    <submittedName>
        <fullName evidence="2">Uncharacterized protein</fullName>
    </submittedName>
</protein>
<dbReference type="KEGG" id="scm:SCHCO_02609885"/>
<reference evidence="2 3" key="1">
    <citation type="journal article" date="2010" name="Nat. Biotechnol.">
        <title>Genome sequence of the model mushroom Schizophyllum commune.</title>
        <authorList>
            <person name="Ohm R.A."/>
            <person name="de Jong J.F."/>
            <person name="Lugones L.G."/>
            <person name="Aerts A."/>
            <person name="Kothe E."/>
            <person name="Stajich J.E."/>
            <person name="de Vries R.P."/>
            <person name="Record E."/>
            <person name="Levasseur A."/>
            <person name="Baker S.E."/>
            <person name="Bartholomew K.A."/>
            <person name="Coutinho P.M."/>
            <person name="Erdmann S."/>
            <person name="Fowler T.J."/>
            <person name="Gathman A.C."/>
            <person name="Lombard V."/>
            <person name="Henrissat B."/>
            <person name="Knabe N."/>
            <person name="Kuees U."/>
            <person name="Lilly W.W."/>
            <person name="Lindquist E."/>
            <person name="Lucas S."/>
            <person name="Magnuson J.K."/>
            <person name="Piumi F."/>
            <person name="Raudaskoski M."/>
            <person name="Salamov A."/>
            <person name="Schmutz J."/>
            <person name="Schwarze F.W.M.R."/>
            <person name="vanKuyk P.A."/>
            <person name="Horton J.S."/>
            <person name="Grigoriev I.V."/>
            <person name="Woesten H.A.B."/>
        </authorList>
    </citation>
    <scope>NUCLEOTIDE SEQUENCE [LARGE SCALE GENOMIC DNA]</scope>
    <source>
        <strain evidence="3">H4-8 / FGSC 9210</strain>
    </source>
</reference>
<organism evidence="3">
    <name type="scientific">Schizophyllum commune (strain H4-8 / FGSC 9210)</name>
    <name type="common">Split gill fungus</name>
    <dbReference type="NCBI Taxonomy" id="578458"/>
    <lineage>
        <taxon>Eukaryota</taxon>
        <taxon>Fungi</taxon>
        <taxon>Dikarya</taxon>
        <taxon>Basidiomycota</taxon>
        <taxon>Agaricomycotina</taxon>
        <taxon>Agaricomycetes</taxon>
        <taxon>Agaricomycetidae</taxon>
        <taxon>Agaricales</taxon>
        <taxon>Schizophyllaceae</taxon>
        <taxon>Schizophyllum</taxon>
    </lineage>
</organism>
<dbReference type="AlphaFoldDB" id="D8PKL4"/>
<dbReference type="Proteomes" id="UP000007431">
    <property type="component" value="Unassembled WGS sequence"/>
</dbReference>
<accession>D8PKL4</accession>
<feature type="region of interest" description="Disordered" evidence="1">
    <location>
        <begin position="125"/>
        <end position="181"/>
    </location>
</feature>
<proteinExistence type="predicted"/>
<dbReference type="GeneID" id="9585191"/>
<evidence type="ECO:0000313" key="3">
    <source>
        <dbReference type="Proteomes" id="UP000007431"/>
    </source>
</evidence>
<feature type="compositionally biased region" description="Pro residues" evidence="1">
    <location>
        <begin position="1"/>
        <end position="10"/>
    </location>
</feature>
<feature type="region of interest" description="Disordered" evidence="1">
    <location>
        <begin position="1"/>
        <end position="86"/>
    </location>
</feature>
<dbReference type="FunCoup" id="D8PKL4">
    <property type="interactions" value="39"/>
</dbReference>
<evidence type="ECO:0000256" key="1">
    <source>
        <dbReference type="SAM" id="MobiDB-lite"/>
    </source>
</evidence>
<feature type="compositionally biased region" description="Basic and acidic residues" evidence="1">
    <location>
        <begin position="27"/>
        <end position="67"/>
    </location>
</feature>
<feature type="compositionally biased region" description="Basic and acidic residues" evidence="1">
    <location>
        <begin position="74"/>
        <end position="86"/>
    </location>
</feature>
<dbReference type="PANTHER" id="PTHR12069">
    <property type="entry name" value="DNA-DIRECTED RNA POLYMERASES III 80 KDA POLYPEPTIDE RNA POLYMERASE III SUBUNIT 5"/>
    <property type="match status" value="1"/>
</dbReference>
<dbReference type="OrthoDB" id="340681at2759"/>
<feature type="compositionally biased region" description="Acidic residues" evidence="1">
    <location>
        <begin position="134"/>
        <end position="147"/>
    </location>
</feature>
<sequence>MTRPLQPPPAARSSGKRIRARVKPNARRMEIHVPADTRPEVWNAERGRDLGAARVEDDREKNQEESSRSNAEPRLSEVRLRSEEVPHKGVYMLGVVREGELHLHPISQTHQFRPTLTYLDYLSRKSKKRGGGDSDSEDDGPPPDPDEPAPPPPPKKEKKKTGGETREVQVSARKNEERNGVLMQGNITAWRREMLQQMHAEEDEEWTGLDFQDENSAAAEDTFEKLFSQKPGPLQFKSELTELMRDIQQDV</sequence>
<dbReference type="HOGENOM" id="CLU_055683_1_0_1"/>